<dbReference type="InterPro" id="IPR009057">
    <property type="entry name" value="Homeodomain-like_sf"/>
</dbReference>
<dbReference type="FunFam" id="1.10.10.60:FF:000550">
    <property type="entry name" value="Homeobox domaincontaining protein"/>
    <property type="match status" value="1"/>
</dbReference>
<dbReference type="PROSITE" id="PS50071">
    <property type="entry name" value="HOMEOBOX_2"/>
    <property type="match status" value="1"/>
</dbReference>
<dbReference type="Pfam" id="PF00046">
    <property type="entry name" value="Homeodomain"/>
    <property type="match status" value="1"/>
</dbReference>
<dbReference type="AlphaFoldDB" id="A0ABD2MAT9"/>
<dbReference type="EMBL" id="JBICBT010000065">
    <property type="protein sequence ID" value="KAL3124637.1"/>
    <property type="molecule type" value="Genomic_DNA"/>
</dbReference>
<feature type="compositionally biased region" description="Low complexity" evidence="4">
    <location>
        <begin position="380"/>
        <end position="400"/>
    </location>
</feature>
<dbReference type="InterPro" id="IPR010982">
    <property type="entry name" value="Lambda_DNA-bd_dom_sf"/>
</dbReference>
<evidence type="ECO:0000256" key="4">
    <source>
        <dbReference type="SAM" id="MobiDB-lite"/>
    </source>
</evidence>
<protein>
    <recommendedName>
        <fullName evidence="9">Homeobox domain-containing protein</fullName>
    </recommendedName>
</protein>
<keyword evidence="2 3" id="KW-0539">Nucleus</keyword>
<evidence type="ECO:0000259" key="6">
    <source>
        <dbReference type="PROSITE" id="PS51936"/>
    </source>
</evidence>
<keyword evidence="8" id="KW-1185">Reference proteome</keyword>
<feature type="region of interest" description="Disordered" evidence="4">
    <location>
        <begin position="367"/>
        <end position="400"/>
    </location>
</feature>
<feature type="compositionally biased region" description="Polar residues" evidence="4">
    <location>
        <begin position="150"/>
        <end position="159"/>
    </location>
</feature>
<dbReference type="Gene3D" id="1.10.10.60">
    <property type="entry name" value="Homeodomain-like"/>
    <property type="match status" value="1"/>
</dbReference>
<keyword evidence="2 3" id="KW-0371">Homeobox</keyword>
<dbReference type="InterPro" id="IPR044869">
    <property type="entry name" value="HNF-1_POU"/>
</dbReference>
<dbReference type="PANTHER" id="PTHR14618">
    <property type="entry name" value="HOMEODOX-CONTAINING PROTEIN 1 HMBOX1"/>
    <property type="match status" value="1"/>
</dbReference>
<dbReference type="GO" id="GO:0003677">
    <property type="term" value="F:DNA binding"/>
    <property type="evidence" value="ECO:0007669"/>
    <property type="project" value="UniProtKB-UniRule"/>
</dbReference>
<keyword evidence="2 3" id="KW-0238">DNA-binding</keyword>
<comment type="subcellular location">
    <subcellularLocation>
        <location evidence="1 2 3">Nucleus</location>
    </subcellularLocation>
</comment>
<feature type="region of interest" description="Disordered" evidence="4">
    <location>
        <begin position="118"/>
        <end position="179"/>
    </location>
</feature>
<feature type="domain" description="POU-specific atypical" evidence="6">
    <location>
        <begin position="176"/>
        <end position="272"/>
    </location>
</feature>
<gene>
    <name evidence="7" type="ORF">niasHT_009224</name>
</gene>
<dbReference type="SUPFAM" id="SSF47413">
    <property type="entry name" value="lambda repressor-like DNA-binding domains"/>
    <property type="match status" value="1"/>
</dbReference>
<dbReference type="GO" id="GO:0005634">
    <property type="term" value="C:nucleus"/>
    <property type="evidence" value="ECO:0007669"/>
    <property type="project" value="UniProtKB-SubCell"/>
</dbReference>
<evidence type="ECO:0000313" key="7">
    <source>
        <dbReference type="EMBL" id="KAL3124637.1"/>
    </source>
</evidence>
<evidence type="ECO:0000259" key="5">
    <source>
        <dbReference type="PROSITE" id="PS50071"/>
    </source>
</evidence>
<evidence type="ECO:0000256" key="1">
    <source>
        <dbReference type="ARBA" id="ARBA00004123"/>
    </source>
</evidence>
<accession>A0ABD2MAT9</accession>
<dbReference type="Proteomes" id="UP001620626">
    <property type="component" value="Unassembled WGS sequence"/>
</dbReference>
<evidence type="ECO:0000313" key="8">
    <source>
        <dbReference type="Proteomes" id="UP001620626"/>
    </source>
</evidence>
<feature type="compositionally biased region" description="Polar residues" evidence="4">
    <location>
        <begin position="166"/>
        <end position="179"/>
    </location>
</feature>
<evidence type="ECO:0008006" key="9">
    <source>
        <dbReference type="Google" id="ProtNLM"/>
    </source>
</evidence>
<feature type="region of interest" description="Disordered" evidence="4">
    <location>
        <begin position="45"/>
        <end position="66"/>
    </location>
</feature>
<reference evidence="7 8" key="1">
    <citation type="submission" date="2024-10" db="EMBL/GenBank/DDBJ databases">
        <authorList>
            <person name="Kim D."/>
        </authorList>
    </citation>
    <scope>NUCLEOTIDE SEQUENCE [LARGE SCALE GENOMIC DNA]</scope>
    <source>
        <strain evidence="7">BH-2024</strain>
    </source>
</reference>
<organism evidence="7 8">
    <name type="scientific">Heterodera trifolii</name>
    <dbReference type="NCBI Taxonomy" id="157864"/>
    <lineage>
        <taxon>Eukaryota</taxon>
        <taxon>Metazoa</taxon>
        <taxon>Ecdysozoa</taxon>
        <taxon>Nematoda</taxon>
        <taxon>Chromadorea</taxon>
        <taxon>Rhabditida</taxon>
        <taxon>Tylenchina</taxon>
        <taxon>Tylenchomorpha</taxon>
        <taxon>Tylenchoidea</taxon>
        <taxon>Heteroderidae</taxon>
        <taxon>Heteroderinae</taxon>
        <taxon>Heterodera</taxon>
    </lineage>
</organism>
<comment type="caution">
    <text evidence="7">The sequence shown here is derived from an EMBL/GenBank/DDBJ whole genome shotgun (WGS) entry which is preliminary data.</text>
</comment>
<dbReference type="PROSITE" id="PS51936">
    <property type="entry name" value="POU_4"/>
    <property type="match status" value="1"/>
</dbReference>
<dbReference type="SUPFAM" id="SSF46689">
    <property type="entry name" value="Homeodomain-like"/>
    <property type="match status" value="1"/>
</dbReference>
<dbReference type="InterPro" id="IPR001387">
    <property type="entry name" value="Cro/C1-type_HTH"/>
</dbReference>
<dbReference type="InterPro" id="IPR001356">
    <property type="entry name" value="HD"/>
</dbReference>
<dbReference type="InterPro" id="IPR040363">
    <property type="entry name" value="HMBOX1"/>
</dbReference>
<dbReference type="SMART" id="SM00389">
    <property type="entry name" value="HOX"/>
    <property type="match status" value="1"/>
</dbReference>
<feature type="DNA-binding region" description="Homeobox" evidence="2">
    <location>
        <begin position="293"/>
        <end position="369"/>
    </location>
</feature>
<dbReference type="PANTHER" id="PTHR14618:SF0">
    <property type="entry name" value="HOMEOBOX-CONTAINING PROTEIN 1"/>
    <property type="match status" value="1"/>
</dbReference>
<dbReference type="CDD" id="cd00093">
    <property type="entry name" value="HTH_XRE"/>
    <property type="match status" value="1"/>
</dbReference>
<dbReference type="CDD" id="cd00086">
    <property type="entry name" value="homeodomain"/>
    <property type="match status" value="1"/>
</dbReference>
<sequence length="542" mass="59761">MNGEEKNKEQLNESQLELIKRLHSTGLRAQTLIKALAGLERQRTDAVGSADNGQKTAEEEGTDGYGIVGTPFGQNVPRGNTDAAFLLLHQLATVARQDQCQLSEQRLRMLSCVSADEAEEADAARKGRKRMNTVGTDGHRTSPKPWQEPSGHQPTSSASGAAHALPTSSSCRPIRSQRTPMKEIITLDDPTELDEFMARGEEQCIHAMRAFITQFSLRQTTVATMTGVSQPYISKLLNGNHRELSLRCRKKHLLLSEGARGAAQRSHSYPSAMFVQDPCTRLETSAEGELIPQRRERYVFRPVLLRVLETYFQKCPFPDIAKRVEIANACNAHLQVDKRGVQLMPKEVVTPQVIANWFANKRKEMRRRMGGTEAGRSRLNSLSAGRSNSPSSPNSAALSREGPFELRQNNQQGGNVDEAVLAQCEQLQAMPLSVPTPSNQQQMLLISDQPESVPSAADLALALPPLGPPRHPNCCPPATPLLPPNVVQFCPSVDQQLLHLLQAQPVANQLLFLQQLLVGTSSADNDYLKQDQQHLLMAIHDQ</sequence>
<feature type="domain" description="Homeobox" evidence="5">
    <location>
        <begin position="291"/>
        <end position="368"/>
    </location>
</feature>
<name>A0ABD2MAT9_9BILA</name>
<dbReference type="Gene3D" id="1.10.260.40">
    <property type="entry name" value="lambda repressor-like DNA-binding domains"/>
    <property type="match status" value="1"/>
</dbReference>
<evidence type="ECO:0000256" key="2">
    <source>
        <dbReference type="PROSITE-ProRule" id="PRU00108"/>
    </source>
</evidence>
<evidence type="ECO:0000256" key="3">
    <source>
        <dbReference type="RuleBase" id="RU000682"/>
    </source>
</evidence>
<proteinExistence type="predicted"/>